<evidence type="ECO:0000313" key="1">
    <source>
        <dbReference type="EMBL" id="SNR44541.1"/>
    </source>
</evidence>
<dbReference type="Proteomes" id="UP000198417">
    <property type="component" value="Unassembled WGS sequence"/>
</dbReference>
<keyword evidence="2" id="KW-1185">Reference proteome</keyword>
<dbReference type="RefSeq" id="WP_089269932.1">
    <property type="nucleotide sequence ID" value="NZ_FZNN01000005.1"/>
</dbReference>
<name>A0A238WDV5_9RHOB</name>
<reference evidence="1 2" key="1">
    <citation type="submission" date="2017-06" db="EMBL/GenBank/DDBJ databases">
        <authorList>
            <person name="Kim H.J."/>
            <person name="Triplett B.A."/>
        </authorList>
    </citation>
    <scope>NUCLEOTIDE SEQUENCE [LARGE SCALE GENOMIC DNA]</scope>
    <source>
        <strain evidence="1 2">DSM 29052</strain>
    </source>
</reference>
<dbReference type="EMBL" id="FZNN01000005">
    <property type="protein sequence ID" value="SNR44541.1"/>
    <property type="molecule type" value="Genomic_DNA"/>
</dbReference>
<sequence>MDKVIDHYNALTKTAILPDLRLNLSSRAVKQTPRLVEGQVALLAALARFGGDGWLECVDAVRYRTDGDTHWISPTTNQHASLSSDVRILNGEVTGVVDGFVGSLQIRHHHLETWHLTEILETGNEMPSFDGVFRGIIRDNPKSPESDGLDDLRYRTFWDVEKGSPYAVRFVGFVKSGGQRDE</sequence>
<protein>
    <submittedName>
        <fullName evidence="1">Uncharacterized protein</fullName>
    </submittedName>
</protein>
<proteinExistence type="predicted"/>
<gene>
    <name evidence="1" type="ORF">SAMN06265370_105125</name>
</gene>
<dbReference type="AlphaFoldDB" id="A0A238WDV5"/>
<evidence type="ECO:0000313" key="2">
    <source>
        <dbReference type="Proteomes" id="UP000198417"/>
    </source>
</evidence>
<organism evidence="1 2">
    <name type="scientific">Puniceibacterium sediminis</name>
    <dbReference type="NCBI Taxonomy" id="1608407"/>
    <lineage>
        <taxon>Bacteria</taxon>
        <taxon>Pseudomonadati</taxon>
        <taxon>Pseudomonadota</taxon>
        <taxon>Alphaproteobacteria</taxon>
        <taxon>Rhodobacterales</taxon>
        <taxon>Paracoccaceae</taxon>
        <taxon>Puniceibacterium</taxon>
    </lineage>
</organism>
<accession>A0A238WDV5</accession>